<evidence type="ECO:0000259" key="1">
    <source>
        <dbReference type="Pfam" id="PF04296"/>
    </source>
</evidence>
<dbReference type="InterPro" id="IPR007393">
    <property type="entry name" value="YlxR_dom"/>
</dbReference>
<sequence>MSGSAAASLTAPLTDGCTMEPVRTCVGCRARAPKSSLVRIVAQESQLVVDTASRFPGRGAWMHPTLECFDKSIGRRAFGRALKVTETLGSENVARFLASKETQPESLDS</sequence>
<keyword evidence="3" id="KW-1185">Reference proteome</keyword>
<dbReference type="PANTHER" id="PTHR34215">
    <property type="entry name" value="BLL0784 PROTEIN"/>
    <property type="match status" value="1"/>
</dbReference>
<dbReference type="AlphaFoldDB" id="A0A2M9BU95"/>
<comment type="caution">
    <text evidence="2">The sequence shown here is derived from an EMBL/GenBank/DDBJ whole genome shotgun (WGS) entry which is preliminary data.</text>
</comment>
<evidence type="ECO:0000313" key="2">
    <source>
        <dbReference type="EMBL" id="PJJ61524.1"/>
    </source>
</evidence>
<dbReference type="InterPro" id="IPR035931">
    <property type="entry name" value="YlxR-like_sf"/>
</dbReference>
<dbReference type="SUPFAM" id="SSF64376">
    <property type="entry name" value="YlxR-like"/>
    <property type="match status" value="1"/>
</dbReference>
<dbReference type="InterPro" id="IPR037465">
    <property type="entry name" value="YlxR"/>
</dbReference>
<protein>
    <submittedName>
        <fullName evidence="2">Putative RNA-binding protein YlxR (DUF448 family)</fullName>
    </submittedName>
</protein>
<accession>A0A2M9BU95</accession>
<dbReference type="PANTHER" id="PTHR34215:SF1">
    <property type="entry name" value="YLXR DOMAIN-CONTAINING PROTEIN"/>
    <property type="match status" value="1"/>
</dbReference>
<gene>
    <name evidence="2" type="ORF">CLV54_2469</name>
</gene>
<organism evidence="2 3">
    <name type="scientific">Compostimonas suwonensis</name>
    <dbReference type="NCBI Taxonomy" id="1048394"/>
    <lineage>
        <taxon>Bacteria</taxon>
        <taxon>Bacillati</taxon>
        <taxon>Actinomycetota</taxon>
        <taxon>Actinomycetes</taxon>
        <taxon>Micrococcales</taxon>
        <taxon>Microbacteriaceae</taxon>
        <taxon>Compostimonas</taxon>
    </lineage>
</organism>
<dbReference type="Pfam" id="PF04296">
    <property type="entry name" value="YlxR"/>
    <property type="match status" value="1"/>
</dbReference>
<dbReference type="Proteomes" id="UP000230161">
    <property type="component" value="Unassembled WGS sequence"/>
</dbReference>
<proteinExistence type="predicted"/>
<reference evidence="2 3" key="1">
    <citation type="submission" date="2017-11" db="EMBL/GenBank/DDBJ databases">
        <title>Genomic Encyclopedia of Archaeal and Bacterial Type Strains, Phase II (KMG-II): From Individual Species to Whole Genera.</title>
        <authorList>
            <person name="Goeker M."/>
        </authorList>
    </citation>
    <scope>NUCLEOTIDE SEQUENCE [LARGE SCALE GENOMIC DNA]</scope>
    <source>
        <strain evidence="2 3">DSM 25625</strain>
    </source>
</reference>
<feature type="domain" description="YlxR" evidence="1">
    <location>
        <begin position="23"/>
        <end position="85"/>
    </location>
</feature>
<name>A0A2M9BU95_9MICO</name>
<dbReference type="EMBL" id="PGFB01000004">
    <property type="protein sequence ID" value="PJJ61524.1"/>
    <property type="molecule type" value="Genomic_DNA"/>
</dbReference>
<evidence type="ECO:0000313" key="3">
    <source>
        <dbReference type="Proteomes" id="UP000230161"/>
    </source>
</evidence>
<dbReference type="Gene3D" id="3.30.1230.10">
    <property type="entry name" value="YlxR-like"/>
    <property type="match status" value="1"/>
</dbReference>